<feature type="chain" id="PRO_5046972696" evidence="1">
    <location>
        <begin position="20"/>
        <end position="296"/>
    </location>
</feature>
<keyword evidence="1" id="KW-0732">Signal</keyword>
<evidence type="ECO:0000313" key="2">
    <source>
        <dbReference type="EMBL" id="KAL3423083.1"/>
    </source>
</evidence>
<organism evidence="2 3">
    <name type="scientific">Phlyctema vagabunda</name>
    <dbReference type="NCBI Taxonomy" id="108571"/>
    <lineage>
        <taxon>Eukaryota</taxon>
        <taxon>Fungi</taxon>
        <taxon>Dikarya</taxon>
        <taxon>Ascomycota</taxon>
        <taxon>Pezizomycotina</taxon>
        <taxon>Leotiomycetes</taxon>
        <taxon>Helotiales</taxon>
        <taxon>Dermateaceae</taxon>
        <taxon>Phlyctema</taxon>
    </lineage>
</organism>
<proteinExistence type="predicted"/>
<keyword evidence="3" id="KW-1185">Reference proteome</keyword>
<evidence type="ECO:0000313" key="3">
    <source>
        <dbReference type="Proteomes" id="UP001629113"/>
    </source>
</evidence>
<sequence>MSGIEAAGLVLGAIPLVLAAIDQYNKGLSAFEAFKKWKDISHKAVTELWHEYTRLVSTIETLLEGIATEAMLEEMKVDPLSQFWKSAEIAEEVRAKLGTTYSSFEFTIREMEQNMLVLSSHLNIEESNHPTELEAIVKANPPKPKDGQHKQHGMPGLPDFELDKRIKFTMKRHEVKQRMKDLQNCNERLYEYLKRADKVDHSPFYRDYQRVRYSVPLHETQNYAQRLHAALVKAWSHSSHSTDSTHCANLLLEHRLASRREYRRQNLALFRLSLLVPQSSKWRDAEIRMMSRENQR</sequence>
<dbReference type="Proteomes" id="UP001629113">
    <property type="component" value="Unassembled WGS sequence"/>
</dbReference>
<name>A0ABR4PIL8_9HELO</name>
<reference evidence="2 3" key="1">
    <citation type="submission" date="2024-06" db="EMBL/GenBank/DDBJ databases">
        <title>Complete genome of Phlyctema vagabunda strain 19-DSS-EL-015.</title>
        <authorList>
            <person name="Fiorenzani C."/>
        </authorList>
    </citation>
    <scope>NUCLEOTIDE SEQUENCE [LARGE SCALE GENOMIC DNA]</scope>
    <source>
        <strain evidence="2 3">19-DSS-EL-015</strain>
    </source>
</reference>
<feature type="signal peptide" evidence="1">
    <location>
        <begin position="1"/>
        <end position="19"/>
    </location>
</feature>
<gene>
    <name evidence="2" type="ORF">PVAG01_04830</name>
</gene>
<evidence type="ECO:0000256" key="1">
    <source>
        <dbReference type="SAM" id="SignalP"/>
    </source>
</evidence>
<dbReference type="PANTHER" id="PTHR35186">
    <property type="entry name" value="ANK_REP_REGION DOMAIN-CONTAINING PROTEIN"/>
    <property type="match status" value="1"/>
</dbReference>
<comment type="caution">
    <text evidence="2">The sequence shown here is derived from an EMBL/GenBank/DDBJ whole genome shotgun (WGS) entry which is preliminary data.</text>
</comment>
<dbReference type="PANTHER" id="PTHR35186:SF4">
    <property type="entry name" value="PRION-INHIBITION AND PROPAGATION HELO DOMAIN-CONTAINING PROTEIN"/>
    <property type="match status" value="1"/>
</dbReference>
<accession>A0ABR4PIL8</accession>
<protein>
    <submittedName>
        <fullName evidence="2">Uncharacterized protein</fullName>
    </submittedName>
</protein>
<dbReference type="EMBL" id="JBFCZG010000004">
    <property type="protein sequence ID" value="KAL3423083.1"/>
    <property type="molecule type" value="Genomic_DNA"/>
</dbReference>